<dbReference type="InterPro" id="IPR020103">
    <property type="entry name" value="PsdUridine_synth_cat_dom_sf"/>
</dbReference>
<accession>A0AAD7U835</accession>
<dbReference type="PANTHER" id="PTHR34203:SF13">
    <property type="entry name" value="EXPRESSED PROTEIN"/>
    <property type="match status" value="1"/>
</dbReference>
<proteinExistence type="predicted"/>
<dbReference type="GO" id="GO:0001522">
    <property type="term" value="P:pseudouridine synthesis"/>
    <property type="evidence" value="ECO:0007669"/>
    <property type="project" value="InterPro"/>
</dbReference>
<keyword evidence="4" id="KW-1185">Reference proteome</keyword>
<feature type="domain" description="Methyltransferase FkbM" evidence="2">
    <location>
        <begin position="861"/>
        <end position="1028"/>
    </location>
</feature>
<feature type="region of interest" description="Disordered" evidence="1">
    <location>
        <begin position="1"/>
        <end position="23"/>
    </location>
</feature>
<feature type="region of interest" description="Disordered" evidence="1">
    <location>
        <begin position="674"/>
        <end position="693"/>
    </location>
</feature>
<dbReference type="GO" id="GO:0003723">
    <property type="term" value="F:RNA binding"/>
    <property type="evidence" value="ECO:0007669"/>
    <property type="project" value="InterPro"/>
</dbReference>
<name>A0AAD7U835_9STRA</name>
<dbReference type="Proteomes" id="UP001230188">
    <property type="component" value="Unassembled WGS sequence"/>
</dbReference>
<evidence type="ECO:0000313" key="4">
    <source>
        <dbReference type="Proteomes" id="UP001230188"/>
    </source>
</evidence>
<protein>
    <recommendedName>
        <fullName evidence="2">Methyltransferase FkbM domain-containing protein</fullName>
    </recommendedName>
</protein>
<dbReference type="InterPro" id="IPR019410">
    <property type="entry name" value="Methyltransf_16"/>
</dbReference>
<dbReference type="Gene3D" id="3.40.50.150">
    <property type="entry name" value="Vaccinia Virus protein VP39"/>
    <property type="match status" value="2"/>
</dbReference>
<dbReference type="SUPFAM" id="SSF53335">
    <property type="entry name" value="S-adenosyl-L-methionine-dependent methyltransferases"/>
    <property type="match status" value="2"/>
</dbReference>
<evidence type="ECO:0000259" key="2">
    <source>
        <dbReference type="Pfam" id="PF05050"/>
    </source>
</evidence>
<dbReference type="InterPro" id="IPR006342">
    <property type="entry name" value="FkbM_mtfrase"/>
</dbReference>
<dbReference type="Gene3D" id="3.60.130.30">
    <property type="match status" value="1"/>
</dbReference>
<evidence type="ECO:0000256" key="1">
    <source>
        <dbReference type="SAM" id="MobiDB-lite"/>
    </source>
</evidence>
<dbReference type="InterPro" id="IPR029063">
    <property type="entry name" value="SAM-dependent_MTases_sf"/>
</dbReference>
<organism evidence="3 4">
    <name type="scientific">Chrysophaeum taylorii</name>
    <dbReference type="NCBI Taxonomy" id="2483200"/>
    <lineage>
        <taxon>Eukaryota</taxon>
        <taxon>Sar</taxon>
        <taxon>Stramenopiles</taxon>
        <taxon>Ochrophyta</taxon>
        <taxon>Pelagophyceae</taxon>
        <taxon>Pelagomonadales</taxon>
        <taxon>Pelagomonadaceae</taxon>
        <taxon>Chrysophaeum</taxon>
    </lineage>
</organism>
<dbReference type="SUPFAM" id="SSF55120">
    <property type="entry name" value="Pseudouridine synthase"/>
    <property type="match status" value="1"/>
</dbReference>
<dbReference type="Pfam" id="PF10294">
    <property type="entry name" value="Methyltransf_16"/>
    <property type="match status" value="1"/>
</dbReference>
<dbReference type="PANTHER" id="PTHR34203">
    <property type="entry name" value="METHYLTRANSFERASE, FKBM FAMILY PROTEIN"/>
    <property type="match status" value="1"/>
</dbReference>
<comment type="caution">
    <text evidence="3">The sequence shown here is derived from an EMBL/GenBank/DDBJ whole genome shotgun (WGS) entry which is preliminary data.</text>
</comment>
<gene>
    <name evidence="3" type="ORF">CTAYLR_001861</name>
</gene>
<dbReference type="GO" id="GO:0009982">
    <property type="term" value="F:pseudouridine synthase activity"/>
    <property type="evidence" value="ECO:0007669"/>
    <property type="project" value="InterPro"/>
</dbReference>
<evidence type="ECO:0000313" key="3">
    <source>
        <dbReference type="EMBL" id="KAJ8600017.1"/>
    </source>
</evidence>
<reference evidence="3" key="1">
    <citation type="submission" date="2023-01" db="EMBL/GenBank/DDBJ databases">
        <title>Metagenome sequencing of chrysophaentin producing Chrysophaeum taylorii.</title>
        <authorList>
            <person name="Davison J."/>
            <person name="Bewley C."/>
        </authorList>
    </citation>
    <scope>NUCLEOTIDE SEQUENCE</scope>
    <source>
        <strain evidence="3">NIES-1699</strain>
    </source>
</reference>
<dbReference type="InterPro" id="IPR052514">
    <property type="entry name" value="SAM-dependent_MTase"/>
</dbReference>
<dbReference type="NCBIfam" id="TIGR01444">
    <property type="entry name" value="fkbM_fam"/>
    <property type="match status" value="1"/>
</dbReference>
<dbReference type="AlphaFoldDB" id="A0AAD7U835"/>
<dbReference type="EMBL" id="JAQMWT010000531">
    <property type="protein sequence ID" value="KAJ8600017.1"/>
    <property type="molecule type" value="Genomic_DNA"/>
</dbReference>
<sequence length="1058" mass="115901">MFRFGFLDEDVEPPEPAEDDVDERPKACRVKVVRGSPDGDVVRVGDEEFFLGTVESTPVEKGVDEGGSVLWECALDLARYLEKHQSVVGLCALELGCGRGLLGLWCLRRGATDVAFCDYNDSVLRCATSNAVARELDCSERRMGNARLYAGDWRDVTPLLNQDYNNARFDVVLTAETTYREDLARALARTLADHLADDGLAFVATKRYYFGTGGGSRPFLDALPRHGLEAVKRAAPLVPATVGDSPHVCRWCGASFGSRNALFRHLRSSSPCLDRAVAADPAGAKVLAAQKQKRYAVLTVGYPGGAVDGETAERAVRECFFGGITTRATAASHRSRSAARSQESGCASSGDVISVSYEGPLVEDVETRLATRGVRVLAVSRPRRAFHAEARCAERTYHYCLPLEWLEGWVDDDASLFEEGHRPRGVAVTLSGAQRALRSLKAALREVERVFSSGGDATWQNFVSSPAGLSPHHRPLAARLDRCRVVRLIRDPVPCAVVAFRARHFVSEQVRRLIAAALAVQRGLLDADYIRLAARQDIVVPPDVLAPFIAPPLLYFAGARFKLRSRSTPFSVGGGPGAVDRTETFAHDLRRKLLLRLENDTFVSDMLPRVSARVKAHLDCTTEATPRARGAPPDARRYGAVLELLREAWASGNAPRTSVARARLIRGAGAERDSGSFTLANPDRERPGGNSPLANARFPALARAVFALEKELRNASSATCAVNSRAAFQPHVDSGTGAGQSLSLVVGLGDYEGGELVIEGTPFDIRYKPLAFDGWRQRHWTLPFEGERFSLVFFTATQRQKKSSRSQLAADVAARLSLEYRADSTDVEAVVEVLGPKPCYRPPDELAGGFDWGPRDHVVLDCGAHIGCFSRYALDRGARSVKAFEPEPSNAALARHNSKAEIVQAAVVARAETTTTATLVLGRTRARDGARNTWRHALERYNHYAEPANLEALPRQTVRCVGFFDVLDDDVTFVKLDVEGAELEILDGFLPGAWRNVCRLVFEYSFTKRPQLAPFRAIVANLEREGFQVAYDFRDTLDTLDEWPGRTDALVFCARACS</sequence>
<feature type="compositionally biased region" description="Acidic residues" evidence="1">
    <location>
        <begin position="7"/>
        <end position="22"/>
    </location>
</feature>
<dbReference type="Pfam" id="PF05050">
    <property type="entry name" value="Methyltransf_21"/>
    <property type="match status" value="1"/>
</dbReference>